<keyword evidence="2" id="KW-1185">Reference proteome</keyword>
<feature type="non-terminal residue" evidence="1">
    <location>
        <position position="88"/>
    </location>
</feature>
<dbReference type="EMBL" id="CAJVCH010032652">
    <property type="protein sequence ID" value="CAG7712317.1"/>
    <property type="molecule type" value="Genomic_DNA"/>
</dbReference>
<proteinExistence type="predicted"/>
<dbReference type="Proteomes" id="UP000708208">
    <property type="component" value="Unassembled WGS sequence"/>
</dbReference>
<accession>A0A8J2JF50</accession>
<name>A0A8J2JF50_9HEXA</name>
<evidence type="ECO:0000313" key="1">
    <source>
        <dbReference type="EMBL" id="CAG7712317.1"/>
    </source>
</evidence>
<sequence>MALEHLIRARSTINSKVLLVQKCVAANGSSPLSQGMIRTYIEDPKNYESKLDTNLEKISKEVDDANMPSHEKEYLMIIHKIATTKGDL</sequence>
<gene>
    <name evidence="1" type="ORF">AFUS01_LOCUS5149</name>
</gene>
<comment type="caution">
    <text evidence="1">The sequence shown here is derived from an EMBL/GenBank/DDBJ whole genome shotgun (WGS) entry which is preliminary data.</text>
</comment>
<organism evidence="1 2">
    <name type="scientific">Allacma fusca</name>
    <dbReference type="NCBI Taxonomy" id="39272"/>
    <lineage>
        <taxon>Eukaryota</taxon>
        <taxon>Metazoa</taxon>
        <taxon>Ecdysozoa</taxon>
        <taxon>Arthropoda</taxon>
        <taxon>Hexapoda</taxon>
        <taxon>Collembola</taxon>
        <taxon>Symphypleona</taxon>
        <taxon>Sminthuridae</taxon>
        <taxon>Allacma</taxon>
    </lineage>
</organism>
<evidence type="ECO:0000313" key="2">
    <source>
        <dbReference type="Proteomes" id="UP000708208"/>
    </source>
</evidence>
<reference evidence="1" key="1">
    <citation type="submission" date="2021-06" db="EMBL/GenBank/DDBJ databases">
        <authorList>
            <person name="Hodson N. C."/>
            <person name="Mongue J. A."/>
            <person name="Jaron S. K."/>
        </authorList>
    </citation>
    <scope>NUCLEOTIDE SEQUENCE</scope>
</reference>
<dbReference type="AlphaFoldDB" id="A0A8J2JF50"/>
<protein>
    <submittedName>
        <fullName evidence="1">Uncharacterized protein</fullName>
    </submittedName>
</protein>